<name>A0A8E2USP4_9BURK</name>
<comment type="caution">
    <text evidence="2">The sequence shown here is derived from an EMBL/GenBank/DDBJ whole genome shotgun (WGS) entry which is preliminary data.</text>
</comment>
<dbReference type="PANTHER" id="PTHR34203:SF15">
    <property type="entry name" value="SLL1173 PROTEIN"/>
    <property type="match status" value="1"/>
</dbReference>
<dbReference type="InterPro" id="IPR029063">
    <property type="entry name" value="SAM-dependent_MTases_sf"/>
</dbReference>
<keyword evidence="2" id="KW-0808">Transferase</keyword>
<dbReference type="NCBIfam" id="TIGR01444">
    <property type="entry name" value="fkbM_fam"/>
    <property type="match status" value="1"/>
</dbReference>
<reference evidence="2 3" key="1">
    <citation type="submission" date="2018-03" db="EMBL/GenBank/DDBJ databases">
        <authorList>
            <person name="Nguyen K."/>
            <person name="Fouts D."/>
            <person name="Sutton G."/>
        </authorList>
    </citation>
    <scope>NUCLEOTIDE SEQUENCE [LARGE SCALE GENOMIC DNA]</scope>
    <source>
        <strain evidence="2 3">AU17135</strain>
    </source>
</reference>
<dbReference type="PANTHER" id="PTHR34203">
    <property type="entry name" value="METHYLTRANSFERASE, FKBM FAMILY PROTEIN"/>
    <property type="match status" value="1"/>
</dbReference>
<dbReference type="Proteomes" id="UP000237686">
    <property type="component" value="Unassembled WGS sequence"/>
</dbReference>
<dbReference type="InterPro" id="IPR006342">
    <property type="entry name" value="FkbM_mtfrase"/>
</dbReference>
<dbReference type="EMBL" id="PVFZ01000068">
    <property type="protein sequence ID" value="PRF18404.1"/>
    <property type="molecule type" value="Genomic_DNA"/>
</dbReference>
<sequence length="305" mass="34631">MSVSSISPFRQLSRAYSALLQINAKLDVMSETRRELLADASETRRALNGIEDAVRTLTPPEPVVLEVTAPPRPVDVHERMGFILLLDDSSLVDRAMIQQGTWEPEQLSYMAELTERFRKFERPMFLDIGSYWGLYSLLALRSGVFSEQIAFEADRTNFAQLQSNLFLNKATGKIRTINKAVSDRETTLKFRDSTTHPEGNRAGASVLGWDEDYIGYPVEAVPIDSIVKDIGRFILMKLDVEGHESQVLRGMERTISNNKVVMQVEIFEQHHDTVFAEVERLGMRVIHKIYPDCYVTNMSVEELGV</sequence>
<dbReference type="GO" id="GO:0008168">
    <property type="term" value="F:methyltransferase activity"/>
    <property type="evidence" value="ECO:0007669"/>
    <property type="project" value="UniProtKB-KW"/>
</dbReference>
<dbReference type="GO" id="GO:0032259">
    <property type="term" value="P:methylation"/>
    <property type="evidence" value="ECO:0007669"/>
    <property type="project" value="UniProtKB-KW"/>
</dbReference>
<keyword evidence="2" id="KW-0489">Methyltransferase</keyword>
<protein>
    <submittedName>
        <fullName evidence="2">FkbM family methyltransferase</fullName>
    </submittedName>
</protein>
<accession>A0A8E2USP4</accession>
<gene>
    <name evidence="2" type="ORF">C6P98_25670</name>
</gene>
<dbReference type="RefSeq" id="WP_105768120.1">
    <property type="nucleotide sequence ID" value="NZ_CAJHDS010000002.1"/>
</dbReference>
<dbReference type="SUPFAM" id="SSF53335">
    <property type="entry name" value="S-adenosyl-L-methionine-dependent methyltransferases"/>
    <property type="match status" value="1"/>
</dbReference>
<dbReference type="Gene3D" id="3.40.50.150">
    <property type="entry name" value="Vaccinia Virus protein VP39"/>
    <property type="match status" value="1"/>
</dbReference>
<dbReference type="AlphaFoldDB" id="A0A8E2USP4"/>
<proteinExistence type="predicted"/>
<organism evidence="2 3">
    <name type="scientific">Burkholderia multivorans</name>
    <dbReference type="NCBI Taxonomy" id="87883"/>
    <lineage>
        <taxon>Bacteria</taxon>
        <taxon>Pseudomonadati</taxon>
        <taxon>Pseudomonadota</taxon>
        <taxon>Betaproteobacteria</taxon>
        <taxon>Burkholderiales</taxon>
        <taxon>Burkholderiaceae</taxon>
        <taxon>Burkholderia</taxon>
        <taxon>Burkholderia cepacia complex</taxon>
    </lineage>
</organism>
<dbReference type="InterPro" id="IPR052514">
    <property type="entry name" value="SAM-dependent_MTase"/>
</dbReference>
<evidence type="ECO:0000313" key="3">
    <source>
        <dbReference type="Proteomes" id="UP000237686"/>
    </source>
</evidence>
<evidence type="ECO:0000259" key="1">
    <source>
        <dbReference type="Pfam" id="PF05050"/>
    </source>
</evidence>
<dbReference type="Pfam" id="PF05050">
    <property type="entry name" value="Methyltransf_21"/>
    <property type="match status" value="1"/>
</dbReference>
<feature type="domain" description="Methyltransferase FkbM" evidence="1">
    <location>
        <begin position="145"/>
        <end position="276"/>
    </location>
</feature>
<evidence type="ECO:0000313" key="2">
    <source>
        <dbReference type="EMBL" id="PRF18404.1"/>
    </source>
</evidence>